<evidence type="ECO:0000313" key="21">
    <source>
        <dbReference type="Proteomes" id="UP000469185"/>
    </source>
</evidence>
<evidence type="ECO:0000256" key="16">
    <source>
        <dbReference type="ARBA" id="ARBA00032853"/>
    </source>
</evidence>
<dbReference type="InterPro" id="IPR003805">
    <property type="entry name" value="CobS"/>
</dbReference>
<dbReference type="PANTHER" id="PTHR34148:SF1">
    <property type="entry name" value="ADENOSYLCOBINAMIDE-GDP RIBAZOLETRANSFERASE"/>
    <property type="match status" value="1"/>
</dbReference>
<gene>
    <name evidence="19" type="primary">cobS</name>
    <name evidence="20" type="ORF">G1H11_09605</name>
</gene>
<evidence type="ECO:0000256" key="1">
    <source>
        <dbReference type="ARBA" id="ARBA00001946"/>
    </source>
</evidence>
<evidence type="ECO:0000256" key="18">
    <source>
        <dbReference type="ARBA" id="ARBA00049504"/>
    </source>
</evidence>
<sequence length="266" mass="25597">MAVGTLTAVRVAAPVDLTRRVAGRAMLLAPIPGLILGVVAGGVWWTGSALGTGPFVAAVLAVAALRLGDRGFHLDGLADTADGLAASYDGERALAVMRTGDTGPAGAVAVVVVLLAQVTAAAELGRIVGGDGWADPGRITAAVGVAGCVVISRTMLAAGCVRGVPAARPDGLGAVVAGSVGRVAATTAVVLVTAAFAGGLALTGAPPGALPWWGAAVAAGAALLAAAVVLRRCVRRFGGVTGDVLGAVVEVSLAVGLVGLVVAGGR</sequence>
<dbReference type="PANTHER" id="PTHR34148">
    <property type="entry name" value="ADENOSYLCOBINAMIDE-GDP RIBAZOLETRANSFERASE"/>
    <property type="match status" value="1"/>
</dbReference>
<dbReference type="GO" id="GO:0008818">
    <property type="term" value="F:cobalamin 5'-phosphate synthase activity"/>
    <property type="evidence" value="ECO:0007669"/>
    <property type="project" value="UniProtKB-UniRule"/>
</dbReference>
<dbReference type="AlphaFoldDB" id="A0A6N9YL16"/>
<comment type="catalytic activity">
    <reaction evidence="18 19">
        <text>alpha-ribazole 5'-phosphate + adenosylcob(III)inamide-GDP = adenosylcob(III)alamin 5'-phosphate + GMP + H(+)</text>
        <dbReference type="Rhea" id="RHEA:23560"/>
        <dbReference type="ChEBI" id="CHEBI:15378"/>
        <dbReference type="ChEBI" id="CHEBI:57918"/>
        <dbReference type="ChEBI" id="CHEBI:58115"/>
        <dbReference type="ChEBI" id="CHEBI:60487"/>
        <dbReference type="ChEBI" id="CHEBI:60493"/>
        <dbReference type="EC" id="2.7.8.26"/>
    </reaction>
</comment>
<evidence type="ECO:0000256" key="4">
    <source>
        <dbReference type="ARBA" id="ARBA00010561"/>
    </source>
</evidence>
<evidence type="ECO:0000256" key="11">
    <source>
        <dbReference type="ARBA" id="ARBA00022842"/>
    </source>
</evidence>
<dbReference type="EMBL" id="JAAGOB010000004">
    <property type="protein sequence ID" value="NED95569.1"/>
    <property type="molecule type" value="Genomic_DNA"/>
</dbReference>
<dbReference type="GO" id="GO:0051073">
    <property type="term" value="F:adenosylcobinamide-GDP ribazoletransferase activity"/>
    <property type="evidence" value="ECO:0007669"/>
    <property type="project" value="UniProtKB-UniRule"/>
</dbReference>
<comment type="catalytic activity">
    <reaction evidence="17 19">
        <text>alpha-ribazole + adenosylcob(III)inamide-GDP = adenosylcob(III)alamin + GMP + H(+)</text>
        <dbReference type="Rhea" id="RHEA:16049"/>
        <dbReference type="ChEBI" id="CHEBI:10329"/>
        <dbReference type="ChEBI" id="CHEBI:15378"/>
        <dbReference type="ChEBI" id="CHEBI:18408"/>
        <dbReference type="ChEBI" id="CHEBI:58115"/>
        <dbReference type="ChEBI" id="CHEBI:60487"/>
        <dbReference type="EC" id="2.7.8.26"/>
    </reaction>
</comment>
<keyword evidence="7 19" id="KW-1003">Cell membrane</keyword>
<keyword evidence="21" id="KW-1185">Reference proteome</keyword>
<dbReference type="GO" id="GO:0009236">
    <property type="term" value="P:cobalamin biosynthetic process"/>
    <property type="evidence" value="ECO:0007669"/>
    <property type="project" value="UniProtKB-UniRule"/>
</dbReference>
<keyword evidence="12 19" id="KW-1133">Transmembrane helix</keyword>
<evidence type="ECO:0000256" key="2">
    <source>
        <dbReference type="ARBA" id="ARBA00004651"/>
    </source>
</evidence>
<keyword evidence="13 19" id="KW-0472">Membrane</keyword>
<dbReference type="EC" id="2.7.8.26" evidence="5 19"/>
<feature type="transmembrane region" description="Helical" evidence="19">
    <location>
        <begin position="51"/>
        <end position="68"/>
    </location>
</feature>
<feature type="transmembrane region" description="Helical" evidence="19">
    <location>
        <begin position="172"/>
        <end position="198"/>
    </location>
</feature>
<comment type="function">
    <text evidence="14 19">Joins adenosylcobinamide-GDP and alpha-ribazole to generate adenosylcobalamin (Ado-cobalamin). Also synthesizes adenosylcobalamin 5'-phosphate from adenosylcobinamide-GDP and alpha-ribazole 5'-phosphate.</text>
</comment>
<dbReference type="Proteomes" id="UP000469185">
    <property type="component" value="Unassembled WGS sequence"/>
</dbReference>
<evidence type="ECO:0000256" key="8">
    <source>
        <dbReference type="ARBA" id="ARBA00022573"/>
    </source>
</evidence>
<accession>A0A6N9YL16</accession>
<comment type="cofactor">
    <cofactor evidence="1 19">
        <name>Mg(2+)</name>
        <dbReference type="ChEBI" id="CHEBI:18420"/>
    </cofactor>
</comment>
<comment type="caution">
    <text evidence="20">The sequence shown here is derived from an EMBL/GenBank/DDBJ whole genome shotgun (WGS) entry which is preliminary data.</text>
</comment>
<evidence type="ECO:0000256" key="12">
    <source>
        <dbReference type="ARBA" id="ARBA00022989"/>
    </source>
</evidence>
<dbReference type="HAMAP" id="MF_00719">
    <property type="entry name" value="CobS"/>
    <property type="match status" value="1"/>
</dbReference>
<evidence type="ECO:0000256" key="19">
    <source>
        <dbReference type="HAMAP-Rule" id="MF_00719"/>
    </source>
</evidence>
<protein>
    <recommendedName>
        <fullName evidence="6 19">Adenosylcobinamide-GDP ribazoletransferase</fullName>
        <ecNumber evidence="5 19">2.7.8.26</ecNumber>
    </recommendedName>
    <alternativeName>
        <fullName evidence="16 19">Cobalamin synthase</fullName>
    </alternativeName>
    <alternativeName>
        <fullName evidence="15 19">Cobalamin-5'-phosphate synthase</fullName>
    </alternativeName>
</protein>
<evidence type="ECO:0000256" key="10">
    <source>
        <dbReference type="ARBA" id="ARBA00022692"/>
    </source>
</evidence>
<evidence type="ECO:0000256" key="15">
    <source>
        <dbReference type="ARBA" id="ARBA00032605"/>
    </source>
</evidence>
<evidence type="ECO:0000256" key="17">
    <source>
        <dbReference type="ARBA" id="ARBA00048623"/>
    </source>
</evidence>
<evidence type="ECO:0000256" key="7">
    <source>
        <dbReference type="ARBA" id="ARBA00022475"/>
    </source>
</evidence>
<feature type="transmembrane region" description="Helical" evidence="19">
    <location>
        <begin position="210"/>
        <end position="230"/>
    </location>
</feature>
<evidence type="ECO:0000256" key="9">
    <source>
        <dbReference type="ARBA" id="ARBA00022679"/>
    </source>
</evidence>
<dbReference type="GO" id="GO:0005886">
    <property type="term" value="C:plasma membrane"/>
    <property type="evidence" value="ECO:0007669"/>
    <property type="project" value="UniProtKB-SubCell"/>
</dbReference>
<keyword evidence="9 19" id="KW-0808">Transferase</keyword>
<dbReference type="Pfam" id="PF02654">
    <property type="entry name" value="CobS"/>
    <property type="match status" value="1"/>
</dbReference>
<feature type="transmembrane region" description="Helical" evidence="19">
    <location>
        <begin position="139"/>
        <end position="160"/>
    </location>
</feature>
<reference evidence="20 21" key="1">
    <citation type="submission" date="2020-02" db="EMBL/GenBank/DDBJ databases">
        <authorList>
            <person name="Li X.-J."/>
            <person name="Feng X.-M."/>
        </authorList>
    </citation>
    <scope>NUCLEOTIDE SEQUENCE [LARGE SCALE GENOMIC DNA]</scope>
    <source>
        <strain evidence="20 21">CGMCC 4.7225</strain>
    </source>
</reference>
<organism evidence="20 21">
    <name type="scientific">Phytoactinopolyspora alkaliphila</name>
    <dbReference type="NCBI Taxonomy" id="1783498"/>
    <lineage>
        <taxon>Bacteria</taxon>
        <taxon>Bacillati</taxon>
        <taxon>Actinomycetota</taxon>
        <taxon>Actinomycetes</taxon>
        <taxon>Jiangellales</taxon>
        <taxon>Jiangellaceae</taxon>
        <taxon>Phytoactinopolyspora</taxon>
    </lineage>
</organism>
<evidence type="ECO:0000256" key="14">
    <source>
        <dbReference type="ARBA" id="ARBA00025228"/>
    </source>
</evidence>
<comment type="pathway">
    <text evidence="3 19">Cofactor biosynthesis; adenosylcobalamin biosynthesis; adenosylcobalamin from cob(II)yrinate a,c-diamide: step 7/7.</text>
</comment>
<evidence type="ECO:0000256" key="5">
    <source>
        <dbReference type="ARBA" id="ARBA00013200"/>
    </source>
</evidence>
<feature type="transmembrane region" description="Helical" evidence="19">
    <location>
        <begin position="242"/>
        <end position="263"/>
    </location>
</feature>
<keyword evidence="11 19" id="KW-0460">Magnesium</keyword>
<evidence type="ECO:0000256" key="3">
    <source>
        <dbReference type="ARBA" id="ARBA00004663"/>
    </source>
</evidence>
<keyword evidence="10 19" id="KW-0812">Transmembrane</keyword>
<proteinExistence type="inferred from homology"/>
<keyword evidence="8 19" id="KW-0169">Cobalamin biosynthesis</keyword>
<evidence type="ECO:0000313" key="20">
    <source>
        <dbReference type="EMBL" id="NED95569.1"/>
    </source>
</evidence>
<name>A0A6N9YL16_9ACTN</name>
<comment type="similarity">
    <text evidence="4 19">Belongs to the CobS family.</text>
</comment>
<comment type="subcellular location">
    <subcellularLocation>
        <location evidence="2 19">Cell membrane</location>
        <topology evidence="2 19">Multi-pass membrane protein</topology>
    </subcellularLocation>
</comment>
<feature type="transmembrane region" description="Helical" evidence="19">
    <location>
        <begin position="107"/>
        <end position="127"/>
    </location>
</feature>
<evidence type="ECO:0000256" key="13">
    <source>
        <dbReference type="ARBA" id="ARBA00023136"/>
    </source>
</evidence>
<dbReference type="UniPathway" id="UPA00148">
    <property type="reaction ID" value="UER00238"/>
</dbReference>
<evidence type="ECO:0000256" key="6">
    <source>
        <dbReference type="ARBA" id="ARBA00015850"/>
    </source>
</evidence>
<feature type="transmembrane region" description="Helical" evidence="19">
    <location>
        <begin position="25"/>
        <end position="45"/>
    </location>
</feature>